<keyword evidence="7 14" id="KW-0547">Nucleotide-binding</keyword>
<name>A0A9W6EXC1_9CHLO</name>
<dbReference type="EC" id="6.1.1.5" evidence="3"/>
<dbReference type="SUPFAM" id="SSF47323">
    <property type="entry name" value="Anticodon-binding domain of a subclass of class I aminoacyl-tRNA synthetases"/>
    <property type="match status" value="1"/>
</dbReference>
<keyword evidence="6" id="KW-0479">Metal-binding</keyword>
<reference evidence="18 19" key="1">
    <citation type="journal article" date="2023" name="Commun. Biol.">
        <title>Reorganization of the ancestral sex-determining regions during the evolution of trioecy in Pleodorina starrii.</title>
        <authorList>
            <person name="Takahashi K."/>
            <person name="Suzuki S."/>
            <person name="Kawai-Toyooka H."/>
            <person name="Yamamoto K."/>
            <person name="Hamaji T."/>
            <person name="Ootsuki R."/>
            <person name="Yamaguchi H."/>
            <person name="Kawachi M."/>
            <person name="Higashiyama T."/>
            <person name="Nozaki H."/>
        </authorList>
    </citation>
    <scope>NUCLEOTIDE SEQUENCE [LARGE SCALE GENOMIC DNA]</scope>
    <source>
        <strain evidence="18 19">NIES-4479</strain>
    </source>
</reference>
<dbReference type="SUPFAM" id="SSF52374">
    <property type="entry name" value="Nucleotidylyl transferase"/>
    <property type="match status" value="1"/>
</dbReference>
<comment type="caution">
    <text evidence="18">The sequence shown here is derived from an EMBL/GenBank/DDBJ whole genome shotgun (WGS) entry which is preliminary data.</text>
</comment>
<dbReference type="GO" id="GO:0005739">
    <property type="term" value="C:mitochondrion"/>
    <property type="evidence" value="ECO:0007669"/>
    <property type="project" value="UniProtKB-SubCell"/>
</dbReference>
<dbReference type="FunFam" id="1.10.10.830:FF:000002">
    <property type="entry name" value="Isoleucine--tRNA ligase, mitochondrial"/>
    <property type="match status" value="1"/>
</dbReference>
<keyword evidence="5 14" id="KW-0436">Ligase</keyword>
<keyword evidence="4" id="KW-0963">Cytoplasm</keyword>
<dbReference type="SUPFAM" id="SSF50677">
    <property type="entry name" value="ValRS/IleRS/LeuRS editing domain"/>
    <property type="match status" value="1"/>
</dbReference>
<dbReference type="InterPro" id="IPR002300">
    <property type="entry name" value="aa-tRNA-synth_Ia"/>
</dbReference>
<dbReference type="InterPro" id="IPR050081">
    <property type="entry name" value="Ile-tRNA_ligase"/>
</dbReference>
<evidence type="ECO:0000256" key="15">
    <source>
        <dbReference type="SAM" id="MobiDB-lite"/>
    </source>
</evidence>
<feature type="domain" description="Methionyl/Valyl/Leucyl/Isoleucyl-tRNA synthetase anticodon-binding" evidence="17">
    <location>
        <begin position="785"/>
        <end position="942"/>
    </location>
</feature>
<comment type="subcellular location">
    <subcellularLocation>
        <location evidence="1">Mitochondrion</location>
    </subcellularLocation>
</comment>
<evidence type="ECO:0000313" key="18">
    <source>
        <dbReference type="EMBL" id="GLC48120.1"/>
    </source>
</evidence>
<dbReference type="Gene3D" id="1.10.730.20">
    <property type="match status" value="1"/>
</dbReference>
<evidence type="ECO:0000256" key="4">
    <source>
        <dbReference type="ARBA" id="ARBA00022490"/>
    </source>
</evidence>
<dbReference type="PROSITE" id="PS00178">
    <property type="entry name" value="AA_TRNA_LIGASE_I"/>
    <property type="match status" value="1"/>
</dbReference>
<dbReference type="FunFam" id="1.10.730.20:FF:000017">
    <property type="entry name" value="Isoleucyl-tRNA synthetase"/>
    <property type="match status" value="1"/>
</dbReference>
<evidence type="ECO:0000256" key="1">
    <source>
        <dbReference type="ARBA" id="ARBA00004173"/>
    </source>
</evidence>
<organism evidence="18 19">
    <name type="scientific">Pleodorina starrii</name>
    <dbReference type="NCBI Taxonomy" id="330485"/>
    <lineage>
        <taxon>Eukaryota</taxon>
        <taxon>Viridiplantae</taxon>
        <taxon>Chlorophyta</taxon>
        <taxon>core chlorophytes</taxon>
        <taxon>Chlorophyceae</taxon>
        <taxon>CS clade</taxon>
        <taxon>Chlamydomonadales</taxon>
        <taxon>Volvocaceae</taxon>
        <taxon>Pleodorina</taxon>
    </lineage>
</organism>
<dbReference type="CDD" id="cd07960">
    <property type="entry name" value="Anticodon_Ia_Ile_BEm"/>
    <property type="match status" value="1"/>
</dbReference>
<dbReference type="InterPro" id="IPR023585">
    <property type="entry name" value="Ile-tRNA-ligase_type1"/>
</dbReference>
<dbReference type="NCBIfam" id="TIGR00392">
    <property type="entry name" value="ileS"/>
    <property type="match status" value="1"/>
</dbReference>
<evidence type="ECO:0000256" key="7">
    <source>
        <dbReference type="ARBA" id="ARBA00022741"/>
    </source>
</evidence>
<evidence type="ECO:0000256" key="10">
    <source>
        <dbReference type="ARBA" id="ARBA00022917"/>
    </source>
</evidence>
<evidence type="ECO:0000256" key="5">
    <source>
        <dbReference type="ARBA" id="ARBA00022598"/>
    </source>
</evidence>
<evidence type="ECO:0000313" key="19">
    <source>
        <dbReference type="Proteomes" id="UP001165080"/>
    </source>
</evidence>
<evidence type="ECO:0000256" key="13">
    <source>
        <dbReference type="ARBA" id="ARBA00048359"/>
    </source>
</evidence>
<dbReference type="PRINTS" id="PR00984">
    <property type="entry name" value="TRNASYNTHILE"/>
</dbReference>
<dbReference type="GO" id="GO:0000049">
    <property type="term" value="F:tRNA binding"/>
    <property type="evidence" value="ECO:0007669"/>
    <property type="project" value="InterPro"/>
</dbReference>
<dbReference type="Gene3D" id="3.40.50.620">
    <property type="entry name" value="HUPs"/>
    <property type="match status" value="2"/>
</dbReference>
<dbReference type="Pfam" id="PF00133">
    <property type="entry name" value="tRNA-synt_1"/>
    <property type="match status" value="1"/>
</dbReference>
<dbReference type="GO" id="GO:0046872">
    <property type="term" value="F:metal ion binding"/>
    <property type="evidence" value="ECO:0007669"/>
    <property type="project" value="UniProtKB-KW"/>
</dbReference>
<dbReference type="Pfam" id="PF08264">
    <property type="entry name" value="Anticodon_1"/>
    <property type="match status" value="1"/>
</dbReference>
<dbReference type="InterPro" id="IPR002301">
    <property type="entry name" value="Ile-tRNA-ligase"/>
</dbReference>
<gene>
    <name evidence="18" type="primary">PLEST007488</name>
    <name evidence="18" type="ORF">PLESTB_000061200</name>
</gene>
<keyword evidence="10 14" id="KW-0648">Protein biosynthesis</keyword>
<dbReference type="Proteomes" id="UP001165080">
    <property type="component" value="Unassembled WGS sequence"/>
</dbReference>
<dbReference type="InterPro" id="IPR014729">
    <property type="entry name" value="Rossmann-like_a/b/a_fold"/>
</dbReference>
<evidence type="ECO:0000256" key="12">
    <source>
        <dbReference type="ARBA" id="ARBA00032665"/>
    </source>
</evidence>
<evidence type="ECO:0000256" key="9">
    <source>
        <dbReference type="ARBA" id="ARBA00022840"/>
    </source>
</evidence>
<evidence type="ECO:0000259" key="17">
    <source>
        <dbReference type="Pfam" id="PF08264"/>
    </source>
</evidence>
<dbReference type="GO" id="GO:0006428">
    <property type="term" value="P:isoleucyl-tRNA aminoacylation"/>
    <property type="evidence" value="ECO:0007669"/>
    <property type="project" value="InterPro"/>
</dbReference>
<dbReference type="AlphaFoldDB" id="A0A9W6EXC1"/>
<feature type="region of interest" description="Disordered" evidence="15">
    <location>
        <begin position="56"/>
        <end position="89"/>
    </location>
</feature>
<dbReference type="GO" id="GO:0048608">
    <property type="term" value="P:reproductive structure development"/>
    <property type="evidence" value="ECO:0007669"/>
    <property type="project" value="UniProtKB-ARBA"/>
</dbReference>
<keyword evidence="11 14" id="KW-0030">Aminoacyl-tRNA synthetase</keyword>
<dbReference type="EMBL" id="BRXU01000001">
    <property type="protein sequence ID" value="GLC48120.1"/>
    <property type="molecule type" value="Genomic_DNA"/>
</dbReference>
<feature type="domain" description="Aminoacyl-tRNA synthetase class Ia" evidence="16">
    <location>
        <begin position="109"/>
        <end position="740"/>
    </location>
</feature>
<evidence type="ECO:0000256" key="8">
    <source>
        <dbReference type="ARBA" id="ARBA00022833"/>
    </source>
</evidence>
<dbReference type="Gene3D" id="3.90.740.10">
    <property type="entry name" value="Valyl/Leucyl/Isoleucyl-tRNA synthetase, editing domain"/>
    <property type="match status" value="1"/>
</dbReference>
<evidence type="ECO:0000256" key="6">
    <source>
        <dbReference type="ARBA" id="ARBA00022723"/>
    </source>
</evidence>
<keyword evidence="19" id="KW-1185">Reference proteome</keyword>
<sequence>MWASQPLGQHRLAPRKMALGCIARVMGPVLPGVCAARTSLRAPRTLQSVVFAKGGTTAASPAAGGGNKKGKRAAKEDGGDDVSGPYSPTVRLPTTEFSLRANSPVREPQIQQFWEQNAIYETLAERGTGEPYTLHDGPPYANGDLHIGHALNKVLKDFINRYQLLQGRRAKFVPGWDTHGLPIELKVLQSLPEKERKALGVLELRAKARDFALKTIDAQRSQFKRYGVWADWSAPYVTLDPSYEAAQLRVFGKMFLNGHIYRGLKPVHWSPSSRTALAEAELEYPDGHRSTSIYVAMPLTEVGPKAGPQLAEALQGAGFAIWTTTPWTIPANLAVAINDALEYCVVEAQGEAAEGWAVRRLVVAKELVERLAEKAGVELRVLATVKGSELEGCCYRHPLFDRTSPVVIGGDYITTETGTGLVHTAPGHGQEDFAVGQRCGLPLLSPVDDAGNFTAEAGPFAGLNVQGEGNKAVVAALREAGVLIKDELYEHKYPYDWRTKKPTIFRATSQWFASVEGFRGAALEAIRGVQWVPGAGLNRITGMVEGRSDWCISRQRKWGVPIPVFYDTETDEPLLTSETIEHITSLVASHGSDCWWTLPVSELLPPSLAHLAHRLRKGEDTMDVWFDSGSSWAGVLQANPQGLQYPANLYLEGSDQHRGWFQSSLLTSVAANGVAPYKQVLTHGFVLDEKGQKMSKSLGNVVDPRVVIEGGKDAKQQPPYGADVLRLWVASVDYTCDVAIGSNILRQMADMYRKIRGTLRFLLGNLGDYNPQTHAVPYDKLPALDRYILFRLAQLMNDIAGAYDGYQFFKVFQSLQRFVVVDLSNFYLDTAKDRLYIRGEDDPARRACQTVLDALLRNLLAALAPLVPHMAEDAWLNLPYPRPADSVFQAGWPSSPPAWLGLDPQEAAGWATLAEVRDAANAVLERARSNKLIGAGLEAKVVVHVSDSAAAARLAALDASRNGADDLRYLLIVSQVELAPDAAAVRLCPFHDTLPSSTGAGEITVGVVRAGGVKCARCWNYSPLVGTTEAAAAAGNGNGSEWRYPDLCERCVPVVAAKGFAPPAAAAVAAAAPSAGKEPAVAPV</sequence>
<evidence type="ECO:0000256" key="11">
    <source>
        <dbReference type="ARBA" id="ARBA00023146"/>
    </source>
</evidence>
<dbReference type="GO" id="GO:0005524">
    <property type="term" value="F:ATP binding"/>
    <property type="evidence" value="ECO:0007669"/>
    <property type="project" value="UniProtKB-KW"/>
</dbReference>
<comment type="similarity">
    <text evidence="2 14">Belongs to the class-I aminoacyl-tRNA synthetase family.</text>
</comment>
<dbReference type="GO" id="GO:0004822">
    <property type="term" value="F:isoleucine-tRNA ligase activity"/>
    <property type="evidence" value="ECO:0007669"/>
    <property type="project" value="UniProtKB-EC"/>
</dbReference>
<dbReference type="InterPro" id="IPR013155">
    <property type="entry name" value="M/V/L/I-tRNA-synth_anticd-bd"/>
</dbReference>
<dbReference type="PANTHER" id="PTHR42765:SF1">
    <property type="entry name" value="ISOLEUCINE--TRNA LIGASE, MITOCHONDRIAL"/>
    <property type="match status" value="1"/>
</dbReference>
<comment type="catalytic activity">
    <reaction evidence="13">
        <text>tRNA(Ile) + L-isoleucine + ATP = L-isoleucyl-tRNA(Ile) + AMP + diphosphate</text>
        <dbReference type="Rhea" id="RHEA:11060"/>
        <dbReference type="Rhea" id="RHEA-COMP:9666"/>
        <dbReference type="Rhea" id="RHEA-COMP:9695"/>
        <dbReference type="ChEBI" id="CHEBI:30616"/>
        <dbReference type="ChEBI" id="CHEBI:33019"/>
        <dbReference type="ChEBI" id="CHEBI:58045"/>
        <dbReference type="ChEBI" id="CHEBI:78442"/>
        <dbReference type="ChEBI" id="CHEBI:78528"/>
        <dbReference type="ChEBI" id="CHEBI:456215"/>
        <dbReference type="EC" id="6.1.1.5"/>
    </reaction>
</comment>
<dbReference type="Gene3D" id="1.10.10.830">
    <property type="entry name" value="Ile-tRNA synthetase CP2 domain-like"/>
    <property type="match status" value="1"/>
</dbReference>
<dbReference type="InterPro" id="IPR033708">
    <property type="entry name" value="Anticodon_Ile_BEm"/>
</dbReference>
<dbReference type="GO" id="GO:0032543">
    <property type="term" value="P:mitochondrial translation"/>
    <property type="evidence" value="ECO:0007669"/>
    <property type="project" value="TreeGrafter"/>
</dbReference>
<protein>
    <recommendedName>
        <fullName evidence="3">isoleucine--tRNA ligase</fullName>
        <ecNumber evidence="3">6.1.1.5</ecNumber>
    </recommendedName>
    <alternativeName>
        <fullName evidence="12">Isoleucyl-tRNA synthetase</fullName>
    </alternativeName>
</protein>
<dbReference type="InterPro" id="IPR009008">
    <property type="entry name" value="Val/Leu/Ile-tRNA-synth_edit"/>
</dbReference>
<dbReference type="InterPro" id="IPR001412">
    <property type="entry name" value="aa-tRNA-synth_I_CS"/>
</dbReference>
<proteinExistence type="inferred from homology"/>
<evidence type="ECO:0000256" key="14">
    <source>
        <dbReference type="RuleBase" id="RU363035"/>
    </source>
</evidence>
<keyword evidence="9 14" id="KW-0067">ATP-binding</keyword>
<dbReference type="HAMAP" id="MF_02002">
    <property type="entry name" value="Ile_tRNA_synth_type1"/>
    <property type="match status" value="1"/>
</dbReference>
<evidence type="ECO:0000256" key="2">
    <source>
        <dbReference type="ARBA" id="ARBA00005594"/>
    </source>
</evidence>
<dbReference type="GO" id="GO:0009791">
    <property type="term" value="P:post-embryonic development"/>
    <property type="evidence" value="ECO:0007669"/>
    <property type="project" value="UniProtKB-ARBA"/>
</dbReference>
<dbReference type="PANTHER" id="PTHR42765">
    <property type="entry name" value="SOLEUCYL-TRNA SYNTHETASE"/>
    <property type="match status" value="1"/>
</dbReference>
<dbReference type="InterPro" id="IPR009080">
    <property type="entry name" value="tRNAsynth_Ia_anticodon-bd"/>
</dbReference>
<keyword evidence="8" id="KW-0862">Zinc</keyword>
<accession>A0A9W6EXC1</accession>
<evidence type="ECO:0000256" key="3">
    <source>
        <dbReference type="ARBA" id="ARBA00013165"/>
    </source>
</evidence>
<evidence type="ECO:0000259" key="16">
    <source>
        <dbReference type="Pfam" id="PF00133"/>
    </source>
</evidence>
<dbReference type="FunFam" id="3.40.50.620:FF:000111">
    <property type="entry name" value="Mitochondrial isoleucyl-tRNA synthetase"/>
    <property type="match status" value="1"/>
</dbReference>
<dbReference type="FunFam" id="3.90.740.10:FF:000013">
    <property type="entry name" value="Isoleucine--tRNA ligase, chloroplastic/mitochondrial"/>
    <property type="match status" value="1"/>
</dbReference>
<dbReference type="CDD" id="cd00818">
    <property type="entry name" value="IleRS_core"/>
    <property type="match status" value="1"/>
</dbReference>
<dbReference type="GO" id="GO:0002161">
    <property type="term" value="F:aminoacyl-tRNA deacylase activity"/>
    <property type="evidence" value="ECO:0007669"/>
    <property type="project" value="InterPro"/>
</dbReference>